<evidence type="ECO:0000313" key="1">
    <source>
        <dbReference type="EMBL" id="TCO76318.1"/>
    </source>
</evidence>
<protein>
    <submittedName>
        <fullName evidence="1">Uncharacterized protein</fullName>
    </submittedName>
</protein>
<gene>
    <name evidence="1" type="ORF">EV688_105281</name>
</gene>
<name>A0A4R2L193_9GAMM</name>
<keyword evidence="2" id="KW-1185">Reference proteome</keyword>
<sequence>MRRDLRQSGYVGCRNTLRLENPRNEGSLDPGLIRNSLNPAPSGATDSLSFDFDFNTPLICYVATDSAWEA</sequence>
<reference evidence="1 2" key="1">
    <citation type="submission" date="2019-03" db="EMBL/GenBank/DDBJ databases">
        <title>Genomic Encyclopedia of Type Strains, Phase IV (KMG-IV): sequencing the most valuable type-strain genomes for metagenomic binning, comparative biology and taxonomic classification.</title>
        <authorList>
            <person name="Goeker M."/>
        </authorList>
    </citation>
    <scope>NUCLEOTIDE SEQUENCE [LARGE SCALE GENOMIC DNA]</scope>
    <source>
        <strain evidence="1 2">DSM 23344</strain>
    </source>
</reference>
<comment type="caution">
    <text evidence="1">The sequence shown here is derived from an EMBL/GenBank/DDBJ whole genome shotgun (WGS) entry which is preliminary data.</text>
</comment>
<accession>A0A4R2L193</accession>
<evidence type="ECO:0000313" key="2">
    <source>
        <dbReference type="Proteomes" id="UP000294980"/>
    </source>
</evidence>
<dbReference type="Proteomes" id="UP000294980">
    <property type="component" value="Unassembled WGS sequence"/>
</dbReference>
<dbReference type="RefSeq" id="WP_162883795.1">
    <property type="nucleotide sequence ID" value="NZ_QQSW01000003.1"/>
</dbReference>
<dbReference type="EMBL" id="SLWX01000005">
    <property type="protein sequence ID" value="TCO76318.1"/>
    <property type="molecule type" value="Genomic_DNA"/>
</dbReference>
<dbReference type="AlphaFoldDB" id="A0A4R2L193"/>
<organism evidence="1 2">
    <name type="scientific">Chromatocurvus halotolerans</name>
    <dbReference type="NCBI Taxonomy" id="1132028"/>
    <lineage>
        <taxon>Bacteria</taxon>
        <taxon>Pseudomonadati</taxon>
        <taxon>Pseudomonadota</taxon>
        <taxon>Gammaproteobacteria</taxon>
        <taxon>Cellvibrionales</taxon>
        <taxon>Halieaceae</taxon>
        <taxon>Chromatocurvus</taxon>
    </lineage>
</organism>
<proteinExistence type="predicted"/>